<comment type="similarity">
    <text evidence="2">Belongs to the Diels-Alderase family.</text>
</comment>
<accession>A0A370T9U4</accession>
<evidence type="ECO:0000259" key="3">
    <source>
        <dbReference type="Pfam" id="PF22903"/>
    </source>
</evidence>
<keyword evidence="1" id="KW-0413">Isomerase</keyword>
<evidence type="ECO:0008006" key="7">
    <source>
        <dbReference type="Google" id="ProtNLM"/>
    </source>
</evidence>
<evidence type="ECO:0000313" key="6">
    <source>
        <dbReference type="Proteomes" id="UP000254866"/>
    </source>
</evidence>
<dbReference type="GO" id="GO:0016853">
    <property type="term" value="F:isomerase activity"/>
    <property type="evidence" value="ECO:0007669"/>
    <property type="project" value="UniProtKB-KW"/>
</dbReference>
<dbReference type="GeneID" id="43603142"/>
<reference evidence="5 6" key="1">
    <citation type="journal article" date="2018" name="IMA Fungus">
        <title>IMA Genome-F 9: Draft genome sequence of Annulohypoxylon stygium, Aspergillus mulundensis, Berkeleyomyces basicola (syn. Thielaviopsis basicola), Ceratocystis smalleyi, two Cercospora beticola strains, Coleophoma cylindrospora, Fusarium fracticaudum, Phialophora cf. hyalina, and Morchella septimelata.</title>
        <authorList>
            <person name="Wingfield B.D."/>
            <person name="Bills G.F."/>
            <person name="Dong Y."/>
            <person name="Huang W."/>
            <person name="Nel W.J."/>
            <person name="Swalarsk-Parry B.S."/>
            <person name="Vaghefi N."/>
            <person name="Wilken P.M."/>
            <person name="An Z."/>
            <person name="de Beer Z.W."/>
            <person name="De Vos L."/>
            <person name="Chen L."/>
            <person name="Duong T.A."/>
            <person name="Gao Y."/>
            <person name="Hammerbacher A."/>
            <person name="Kikkert J.R."/>
            <person name="Li Y."/>
            <person name="Li H."/>
            <person name="Li K."/>
            <person name="Li Q."/>
            <person name="Liu X."/>
            <person name="Ma X."/>
            <person name="Naidoo K."/>
            <person name="Pethybridge S.J."/>
            <person name="Sun J."/>
            <person name="Steenkamp E.T."/>
            <person name="van der Nest M.A."/>
            <person name="van Wyk S."/>
            <person name="Wingfield M.J."/>
            <person name="Xiong C."/>
            <person name="Yue Q."/>
            <person name="Zhang X."/>
        </authorList>
    </citation>
    <scope>NUCLEOTIDE SEQUENCE [LARGE SCALE GENOMIC DNA]</scope>
    <source>
        <strain evidence="5 6">BP 5553</strain>
    </source>
</reference>
<dbReference type="AlphaFoldDB" id="A0A370T9U4"/>
<name>A0A370T9U4_9HELO</name>
<dbReference type="InterPro" id="IPR054499">
    <property type="entry name" value="DA_C"/>
</dbReference>
<evidence type="ECO:0000256" key="2">
    <source>
        <dbReference type="ARBA" id="ARBA00046325"/>
    </source>
</evidence>
<evidence type="ECO:0000313" key="5">
    <source>
        <dbReference type="EMBL" id="RDL30415.1"/>
    </source>
</evidence>
<dbReference type="Pfam" id="PF22903">
    <property type="entry name" value="DA_C"/>
    <property type="match status" value="1"/>
</dbReference>
<dbReference type="EMBL" id="NPIC01000015">
    <property type="protein sequence ID" value="RDL30415.1"/>
    <property type="molecule type" value="Genomic_DNA"/>
</dbReference>
<dbReference type="RefSeq" id="XP_031864940.1">
    <property type="nucleotide sequence ID" value="XM_032018916.1"/>
</dbReference>
<dbReference type="OrthoDB" id="5344254at2759"/>
<comment type="caution">
    <text evidence="5">The sequence shown here is derived from an EMBL/GenBank/DDBJ whole genome shotgun (WGS) entry which is preliminary data.</text>
</comment>
<evidence type="ECO:0000256" key="1">
    <source>
        <dbReference type="ARBA" id="ARBA00023235"/>
    </source>
</evidence>
<proteinExistence type="inferred from homology"/>
<gene>
    <name evidence="5" type="ORF">BP5553_10293</name>
</gene>
<dbReference type="STRING" id="2656787.A0A370T9U4"/>
<dbReference type="InterPro" id="IPR056402">
    <property type="entry name" value="DA_N"/>
</dbReference>
<sequence>MTTTNLVSEVTITSSIAANPIPPTPFIPDSGNLFPKWPSQLDVDSWDEWQFQALSADGSIALVVVFFRHTINAPAGFRVGINASWAGSNNNGEEKEEAVWCGPVMLPCSTITSDTAHTTGVWRTENGSESISFEISTDLSGALVTLNVPGKVTGTLTLTSHNFHSLPQTEAEAKGSVFWWLRPIAMAGVDADLTFFSQQKGTIEKGMGGYERDGRELKLRAEEGAFGTFERAWAVSPPHKTISHNWILWGKAGGYLIQVIWMMGRPAEEGVLSGSGRLYHDGELVCQTERAVAAAEGEGEAFTLEYIHGDGITGAFRPKNVGHRIVFEAGEKRWEFEFCHERLWYEMPLGPPRPDVTGLSGFVVSVSGGLVGSAEKVQGPGMVGGGIMP</sequence>
<evidence type="ECO:0000259" key="4">
    <source>
        <dbReference type="Pfam" id="PF24137"/>
    </source>
</evidence>
<feature type="domain" description="Diels-Alderase C-terminal" evidence="3">
    <location>
        <begin position="240"/>
        <end position="384"/>
    </location>
</feature>
<dbReference type="Pfam" id="PF24137">
    <property type="entry name" value="DA_N"/>
    <property type="match status" value="1"/>
</dbReference>
<organism evidence="5 6">
    <name type="scientific">Venustampulla echinocandica</name>
    <dbReference type="NCBI Taxonomy" id="2656787"/>
    <lineage>
        <taxon>Eukaryota</taxon>
        <taxon>Fungi</taxon>
        <taxon>Dikarya</taxon>
        <taxon>Ascomycota</taxon>
        <taxon>Pezizomycotina</taxon>
        <taxon>Leotiomycetes</taxon>
        <taxon>Helotiales</taxon>
        <taxon>Pleuroascaceae</taxon>
        <taxon>Venustampulla</taxon>
    </lineage>
</organism>
<feature type="domain" description="Diels-Alderase N-terminal" evidence="4">
    <location>
        <begin position="5"/>
        <end position="212"/>
    </location>
</feature>
<protein>
    <recommendedName>
        <fullName evidence="7">AttH domain-containing protein</fullName>
    </recommendedName>
</protein>
<dbReference type="Proteomes" id="UP000254866">
    <property type="component" value="Unassembled WGS sequence"/>
</dbReference>
<keyword evidence="6" id="KW-1185">Reference proteome</keyword>